<protein>
    <submittedName>
        <fullName evidence="2">Thiopeptide-type bacteriocin biosynthesis protein</fullName>
    </submittedName>
</protein>
<accession>A0A327SSM8</accession>
<dbReference type="RefSeq" id="WP_170132666.1">
    <property type="nucleotide sequence ID" value="NZ_QLLR01000007.1"/>
</dbReference>
<reference evidence="2 3" key="1">
    <citation type="submission" date="2018-06" db="EMBL/GenBank/DDBJ databases">
        <title>Genomic Encyclopedia of Archaeal and Bacterial Type Strains, Phase II (KMG-II): from individual species to whole genera.</title>
        <authorList>
            <person name="Goeker M."/>
        </authorList>
    </citation>
    <scope>NUCLEOTIDE SEQUENCE [LARGE SCALE GENOMIC DNA]</scope>
    <source>
        <strain evidence="2 3">DSM 14825</strain>
    </source>
</reference>
<dbReference type="EMBL" id="QLLR01000007">
    <property type="protein sequence ID" value="RAJ31931.1"/>
    <property type="molecule type" value="Genomic_DNA"/>
</dbReference>
<dbReference type="AlphaFoldDB" id="A0A327SSM8"/>
<name>A0A327SSM8_9SPHI</name>
<dbReference type="Pfam" id="PF14028">
    <property type="entry name" value="Lant_dehydr_C"/>
    <property type="match status" value="1"/>
</dbReference>
<feature type="domain" description="Thiopeptide-type bacteriocin biosynthesis" evidence="1">
    <location>
        <begin position="12"/>
        <end position="295"/>
    </location>
</feature>
<evidence type="ECO:0000313" key="2">
    <source>
        <dbReference type="EMBL" id="RAJ31931.1"/>
    </source>
</evidence>
<gene>
    <name evidence="2" type="ORF">LY11_02090</name>
</gene>
<comment type="caution">
    <text evidence="2">The sequence shown here is derived from an EMBL/GenBank/DDBJ whole genome shotgun (WGS) entry which is preliminary data.</text>
</comment>
<organism evidence="2 3">
    <name type="scientific">Pedobacter cryoconitis</name>
    <dbReference type="NCBI Taxonomy" id="188932"/>
    <lineage>
        <taxon>Bacteria</taxon>
        <taxon>Pseudomonadati</taxon>
        <taxon>Bacteroidota</taxon>
        <taxon>Sphingobacteriia</taxon>
        <taxon>Sphingobacteriales</taxon>
        <taxon>Sphingobacteriaceae</taxon>
        <taxon>Pedobacter</taxon>
    </lineage>
</organism>
<evidence type="ECO:0000313" key="3">
    <source>
        <dbReference type="Proteomes" id="UP000249754"/>
    </source>
</evidence>
<sequence length="303" mass="35182">MNRKVKSAAHQWFVAYLFYPGDLDLMLKELIAPFIREFSPDLNWFFIRYWENGGHIRLRIKTEISLHDVLAKALEKRAGDFFIQYPAAGKLNASASTAVTGSLSTDQTIQFSVYEPETMRYGNQQSLRWAELHFFKSSAFILDWICTRKPGASVLLQALRLHLVLLLATGWEIFRLITVCNFFIDGWLSRLYISGTDTAVQKIFWLKEFEISFNRTKEVILPASKVFWEEVTSGTADKKLQDLLKENILIMQNYQQAEFEETKYIEIMTSLMHMNNNRLGISNQEEAYGMYCTLRCLDFIANS</sequence>
<dbReference type="Proteomes" id="UP000249754">
    <property type="component" value="Unassembled WGS sequence"/>
</dbReference>
<proteinExistence type="predicted"/>
<evidence type="ECO:0000259" key="1">
    <source>
        <dbReference type="Pfam" id="PF14028"/>
    </source>
</evidence>
<dbReference type="NCBIfam" id="TIGR03891">
    <property type="entry name" value="thiopep_ocin"/>
    <property type="match status" value="1"/>
</dbReference>
<dbReference type="InterPro" id="IPR023809">
    <property type="entry name" value="Thiopep_bacteriocin_synth_dom"/>
</dbReference>